<dbReference type="InterPro" id="IPR011333">
    <property type="entry name" value="SKP1/BTB/POZ_sf"/>
</dbReference>
<dbReference type="EMBL" id="CAJNNW010000230">
    <property type="protein sequence ID" value="CAE8625037.1"/>
    <property type="molecule type" value="Genomic_DNA"/>
</dbReference>
<evidence type="ECO:0000313" key="2">
    <source>
        <dbReference type="Proteomes" id="UP000626109"/>
    </source>
</evidence>
<reference evidence="1" key="1">
    <citation type="submission" date="2021-02" db="EMBL/GenBank/DDBJ databases">
        <authorList>
            <person name="Dougan E. K."/>
            <person name="Rhodes N."/>
            <person name="Thang M."/>
            <person name="Chan C."/>
        </authorList>
    </citation>
    <scope>NUCLEOTIDE SEQUENCE</scope>
</reference>
<comment type="caution">
    <text evidence="1">The sequence shown here is derived from an EMBL/GenBank/DDBJ whole genome shotgun (WGS) entry which is preliminary data.</text>
</comment>
<sequence>MSSVNVECRVDAMKLLVSLLYTGCAATESDEPLPVEQLLGCLDLAHRWDVQHVVLMLVPQLCSALTVDSLEQVWECAVLKQQQELLVACRAFARSQGADSQAAKGLPFAKPNAERTAYGFQPGLGEASCGRLLASIDVPSWQGVSGGVAVAIALRSKRKRRRCVRLRVYKGYEERDEKMRSLVDSLRAQGQSSPVVILARPVEPGNIGAVARAMLNFGLCELRLVAPLVQPWRTREAVR</sequence>
<dbReference type="InterPro" id="IPR029026">
    <property type="entry name" value="tRNA_m1G_MTases_N"/>
</dbReference>
<dbReference type="InterPro" id="IPR029028">
    <property type="entry name" value="Alpha/beta_knot_MTases"/>
</dbReference>
<dbReference type="Proteomes" id="UP000626109">
    <property type="component" value="Unassembled WGS sequence"/>
</dbReference>
<feature type="non-terminal residue" evidence="1">
    <location>
        <position position="239"/>
    </location>
</feature>
<accession>A0A813GJ88</accession>
<protein>
    <submittedName>
        <fullName evidence="1">Uncharacterized protein</fullName>
    </submittedName>
</protein>
<dbReference type="SUPFAM" id="SSF75217">
    <property type="entry name" value="alpha/beta knot"/>
    <property type="match status" value="1"/>
</dbReference>
<proteinExistence type="predicted"/>
<dbReference type="Gene3D" id="3.40.1280.10">
    <property type="match status" value="1"/>
</dbReference>
<name>A0A813GJ88_POLGL</name>
<organism evidence="1 2">
    <name type="scientific">Polarella glacialis</name>
    <name type="common">Dinoflagellate</name>
    <dbReference type="NCBI Taxonomy" id="89957"/>
    <lineage>
        <taxon>Eukaryota</taxon>
        <taxon>Sar</taxon>
        <taxon>Alveolata</taxon>
        <taxon>Dinophyceae</taxon>
        <taxon>Suessiales</taxon>
        <taxon>Suessiaceae</taxon>
        <taxon>Polarella</taxon>
    </lineage>
</organism>
<dbReference type="Gene3D" id="3.30.710.10">
    <property type="entry name" value="Potassium Channel Kv1.1, Chain A"/>
    <property type="match status" value="1"/>
</dbReference>
<dbReference type="AlphaFoldDB" id="A0A813GJ88"/>
<gene>
    <name evidence="1" type="ORF">PGLA2088_LOCUS387</name>
</gene>
<evidence type="ECO:0000313" key="1">
    <source>
        <dbReference type="EMBL" id="CAE8625037.1"/>
    </source>
</evidence>